<dbReference type="EMBL" id="CATQJL010000112">
    <property type="protein sequence ID" value="CAJ0592937.1"/>
    <property type="molecule type" value="Genomic_DNA"/>
</dbReference>
<gene>
    <name evidence="1" type="ORF">CYNAS_LOCUS4920</name>
</gene>
<name>A0AA36DTZ8_CYLNA</name>
<proteinExistence type="predicted"/>
<protein>
    <submittedName>
        <fullName evidence="1">Uncharacterized protein</fullName>
    </submittedName>
</protein>
<evidence type="ECO:0000313" key="2">
    <source>
        <dbReference type="Proteomes" id="UP001176961"/>
    </source>
</evidence>
<sequence length="75" mass="7834">MVCIPRGGGATRPAAGSLRCKAKAAPSASDKLAPERTLLRPYTGMVAIEGREVFGPDTHVLDLVQVDDGTDKIKG</sequence>
<dbReference type="AlphaFoldDB" id="A0AA36DTZ8"/>
<accession>A0AA36DTZ8</accession>
<organism evidence="1 2">
    <name type="scientific">Cylicocyclus nassatus</name>
    <name type="common">Nematode worm</name>
    <dbReference type="NCBI Taxonomy" id="53992"/>
    <lineage>
        <taxon>Eukaryota</taxon>
        <taxon>Metazoa</taxon>
        <taxon>Ecdysozoa</taxon>
        <taxon>Nematoda</taxon>
        <taxon>Chromadorea</taxon>
        <taxon>Rhabditida</taxon>
        <taxon>Rhabditina</taxon>
        <taxon>Rhabditomorpha</taxon>
        <taxon>Strongyloidea</taxon>
        <taxon>Strongylidae</taxon>
        <taxon>Cylicocyclus</taxon>
    </lineage>
</organism>
<evidence type="ECO:0000313" key="1">
    <source>
        <dbReference type="EMBL" id="CAJ0592937.1"/>
    </source>
</evidence>
<dbReference type="Proteomes" id="UP001176961">
    <property type="component" value="Unassembled WGS sequence"/>
</dbReference>
<keyword evidence="2" id="KW-1185">Reference proteome</keyword>
<comment type="caution">
    <text evidence="1">The sequence shown here is derived from an EMBL/GenBank/DDBJ whole genome shotgun (WGS) entry which is preliminary data.</text>
</comment>
<reference evidence="1" key="1">
    <citation type="submission" date="2023-07" db="EMBL/GenBank/DDBJ databases">
        <authorList>
            <consortium name="CYATHOMIX"/>
        </authorList>
    </citation>
    <scope>NUCLEOTIDE SEQUENCE</scope>
    <source>
        <strain evidence="1">N/A</strain>
    </source>
</reference>